<sequence length="90" mass="10146">MHTRRIVVKEKSKPCVVTITEIPIELLVIDEAISCETLSRSPSHRGETHRPNRLPTHSFGEACFCFLGSRRFSARDGCLDGIADDFEQTE</sequence>
<gene>
    <name evidence="1" type="ORF">CEXT_209491</name>
</gene>
<dbReference type="EMBL" id="BPLR01008370">
    <property type="protein sequence ID" value="GIY24246.1"/>
    <property type="molecule type" value="Genomic_DNA"/>
</dbReference>
<evidence type="ECO:0000313" key="1">
    <source>
        <dbReference type="EMBL" id="GIY24246.1"/>
    </source>
</evidence>
<organism evidence="1 2">
    <name type="scientific">Caerostris extrusa</name>
    <name type="common">Bark spider</name>
    <name type="synonym">Caerostris bankana</name>
    <dbReference type="NCBI Taxonomy" id="172846"/>
    <lineage>
        <taxon>Eukaryota</taxon>
        <taxon>Metazoa</taxon>
        <taxon>Ecdysozoa</taxon>
        <taxon>Arthropoda</taxon>
        <taxon>Chelicerata</taxon>
        <taxon>Arachnida</taxon>
        <taxon>Araneae</taxon>
        <taxon>Araneomorphae</taxon>
        <taxon>Entelegynae</taxon>
        <taxon>Araneoidea</taxon>
        <taxon>Araneidae</taxon>
        <taxon>Caerostris</taxon>
    </lineage>
</organism>
<keyword evidence="2" id="KW-1185">Reference proteome</keyword>
<dbReference type="AlphaFoldDB" id="A0AAV4RTU6"/>
<comment type="caution">
    <text evidence="1">The sequence shown here is derived from an EMBL/GenBank/DDBJ whole genome shotgun (WGS) entry which is preliminary data.</text>
</comment>
<protein>
    <submittedName>
        <fullName evidence="1">Uncharacterized protein</fullName>
    </submittedName>
</protein>
<name>A0AAV4RTU6_CAEEX</name>
<proteinExistence type="predicted"/>
<dbReference type="Proteomes" id="UP001054945">
    <property type="component" value="Unassembled WGS sequence"/>
</dbReference>
<reference evidence="1 2" key="1">
    <citation type="submission" date="2021-06" db="EMBL/GenBank/DDBJ databases">
        <title>Caerostris extrusa draft genome.</title>
        <authorList>
            <person name="Kono N."/>
            <person name="Arakawa K."/>
        </authorList>
    </citation>
    <scope>NUCLEOTIDE SEQUENCE [LARGE SCALE GENOMIC DNA]</scope>
</reference>
<accession>A0AAV4RTU6</accession>
<evidence type="ECO:0000313" key="2">
    <source>
        <dbReference type="Proteomes" id="UP001054945"/>
    </source>
</evidence>